<reference evidence="2" key="3">
    <citation type="submission" date="2022-06" db="UniProtKB">
        <authorList>
            <consortium name="EnsemblPlants"/>
        </authorList>
    </citation>
    <scope>IDENTIFICATION</scope>
</reference>
<feature type="compositionally biased region" description="Low complexity" evidence="1">
    <location>
        <begin position="201"/>
        <end position="218"/>
    </location>
</feature>
<proteinExistence type="predicted"/>
<dbReference type="EnsemblPlants" id="TuG1812G0500003410.01.T01">
    <property type="protein sequence ID" value="TuG1812G0500003410.01.T01"/>
    <property type="gene ID" value="TuG1812G0500003410.01"/>
</dbReference>
<accession>A0A8R7QI49</accession>
<organism evidence="2 3">
    <name type="scientific">Triticum urartu</name>
    <name type="common">Red wild einkorn</name>
    <name type="synonym">Crithodium urartu</name>
    <dbReference type="NCBI Taxonomy" id="4572"/>
    <lineage>
        <taxon>Eukaryota</taxon>
        <taxon>Viridiplantae</taxon>
        <taxon>Streptophyta</taxon>
        <taxon>Embryophyta</taxon>
        <taxon>Tracheophyta</taxon>
        <taxon>Spermatophyta</taxon>
        <taxon>Magnoliopsida</taxon>
        <taxon>Liliopsida</taxon>
        <taxon>Poales</taxon>
        <taxon>Poaceae</taxon>
        <taxon>BOP clade</taxon>
        <taxon>Pooideae</taxon>
        <taxon>Triticodae</taxon>
        <taxon>Triticeae</taxon>
        <taxon>Triticinae</taxon>
        <taxon>Triticum</taxon>
    </lineage>
</organism>
<keyword evidence="3" id="KW-1185">Reference proteome</keyword>
<dbReference type="AlphaFoldDB" id="A0A8R7QI49"/>
<evidence type="ECO:0000313" key="3">
    <source>
        <dbReference type="Proteomes" id="UP000015106"/>
    </source>
</evidence>
<sequence length="218" mass="24204">MAHARTHTVPEEASMHALVSYIYSSHWGYWWMHSIHGPSASSPPAATSSATATRSHTRLLALSPLPMPRCHTVSPLRTRALASRYAIWYHSDAADWFPNRWNVISAASISLSPSPSPFPSRSIIGFPEEGRQKWSDAARKFGIGAEAPELLPASLSCPRWRIDRSSAAAKRAFSRHGRMERLSVRRCARSSSLTMRPTPWPSVKPVMPSSSSSRYPAR</sequence>
<evidence type="ECO:0000256" key="1">
    <source>
        <dbReference type="SAM" id="MobiDB-lite"/>
    </source>
</evidence>
<dbReference type="Gramene" id="TuG1812G0500003410.01.T01">
    <property type="protein sequence ID" value="TuG1812G0500003410.01.T01"/>
    <property type="gene ID" value="TuG1812G0500003410.01"/>
</dbReference>
<feature type="region of interest" description="Disordered" evidence="1">
    <location>
        <begin position="188"/>
        <end position="218"/>
    </location>
</feature>
<evidence type="ECO:0000313" key="2">
    <source>
        <dbReference type="EnsemblPlants" id="TuG1812G0500003410.01.T01"/>
    </source>
</evidence>
<protein>
    <submittedName>
        <fullName evidence="2">Uncharacterized protein</fullName>
    </submittedName>
</protein>
<dbReference type="Proteomes" id="UP000015106">
    <property type="component" value="Chromosome 5"/>
</dbReference>
<reference evidence="2" key="2">
    <citation type="submission" date="2018-03" db="EMBL/GenBank/DDBJ databases">
        <title>The Triticum urartu genome reveals the dynamic nature of wheat genome evolution.</title>
        <authorList>
            <person name="Ling H."/>
            <person name="Ma B."/>
            <person name="Shi X."/>
            <person name="Liu H."/>
            <person name="Dong L."/>
            <person name="Sun H."/>
            <person name="Cao Y."/>
            <person name="Gao Q."/>
            <person name="Zheng S."/>
            <person name="Li Y."/>
            <person name="Yu Y."/>
            <person name="Du H."/>
            <person name="Qi M."/>
            <person name="Li Y."/>
            <person name="Yu H."/>
            <person name="Cui Y."/>
            <person name="Wang N."/>
            <person name="Chen C."/>
            <person name="Wu H."/>
            <person name="Zhao Y."/>
            <person name="Zhang J."/>
            <person name="Li Y."/>
            <person name="Zhou W."/>
            <person name="Zhang B."/>
            <person name="Hu W."/>
            <person name="Eijk M."/>
            <person name="Tang J."/>
            <person name="Witsenboer H."/>
            <person name="Zhao S."/>
            <person name="Li Z."/>
            <person name="Zhang A."/>
            <person name="Wang D."/>
            <person name="Liang C."/>
        </authorList>
    </citation>
    <scope>NUCLEOTIDE SEQUENCE [LARGE SCALE GENOMIC DNA]</scope>
    <source>
        <strain evidence="2">cv. G1812</strain>
    </source>
</reference>
<name>A0A8R7QI49_TRIUA</name>
<reference evidence="3" key="1">
    <citation type="journal article" date="2013" name="Nature">
        <title>Draft genome of the wheat A-genome progenitor Triticum urartu.</title>
        <authorList>
            <person name="Ling H.Q."/>
            <person name="Zhao S."/>
            <person name="Liu D."/>
            <person name="Wang J."/>
            <person name="Sun H."/>
            <person name="Zhang C."/>
            <person name="Fan H."/>
            <person name="Li D."/>
            <person name="Dong L."/>
            <person name="Tao Y."/>
            <person name="Gao C."/>
            <person name="Wu H."/>
            <person name="Li Y."/>
            <person name="Cui Y."/>
            <person name="Guo X."/>
            <person name="Zheng S."/>
            <person name="Wang B."/>
            <person name="Yu K."/>
            <person name="Liang Q."/>
            <person name="Yang W."/>
            <person name="Lou X."/>
            <person name="Chen J."/>
            <person name="Feng M."/>
            <person name="Jian J."/>
            <person name="Zhang X."/>
            <person name="Luo G."/>
            <person name="Jiang Y."/>
            <person name="Liu J."/>
            <person name="Wang Z."/>
            <person name="Sha Y."/>
            <person name="Zhang B."/>
            <person name="Wu H."/>
            <person name="Tang D."/>
            <person name="Shen Q."/>
            <person name="Xue P."/>
            <person name="Zou S."/>
            <person name="Wang X."/>
            <person name="Liu X."/>
            <person name="Wang F."/>
            <person name="Yang Y."/>
            <person name="An X."/>
            <person name="Dong Z."/>
            <person name="Zhang K."/>
            <person name="Zhang X."/>
            <person name="Luo M.C."/>
            <person name="Dvorak J."/>
            <person name="Tong Y."/>
            <person name="Wang J."/>
            <person name="Yang H."/>
            <person name="Li Z."/>
            <person name="Wang D."/>
            <person name="Zhang A."/>
            <person name="Wang J."/>
        </authorList>
    </citation>
    <scope>NUCLEOTIDE SEQUENCE</scope>
    <source>
        <strain evidence="3">cv. G1812</strain>
    </source>
</reference>